<keyword evidence="5" id="KW-0460">Magnesium</keyword>
<feature type="binding site" evidence="5">
    <location>
        <position position="122"/>
    </location>
    <ligand>
        <name>Mg(2+)</name>
        <dbReference type="ChEBI" id="CHEBI:18420"/>
    </ligand>
</feature>
<dbReference type="GO" id="GO:0046872">
    <property type="term" value="F:metal ion binding"/>
    <property type="evidence" value="ECO:0007669"/>
    <property type="project" value="UniProtKB-KW"/>
</dbReference>
<dbReference type="PANTHER" id="PTHR33254:SF4">
    <property type="entry name" value="4-HYDROXY-4-METHYL-2-OXOGLUTARATE ALDOLASE 3-RELATED"/>
    <property type="match status" value="1"/>
</dbReference>
<keyword evidence="6" id="KW-0808">Transferase</keyword>
<protein>
    <recommendedName>
        <fullName evidence="2">Putative 4-hydroxy-4-methyl-2-oxoglutarate aldolase</fullName>
    </recommendedName>
    <alternativeName>
        <fullName evidence="3">Regulator of ribonuclease activity homolog</fullName>
    </alternativeName>
    <alternativeName>
        <fullName evidence="4">RraA-like protein</fullName>
    </alternativeName>
</protein>
<evidence type="ECO:0000256" key="4">
    <source>
        <dbReference type="ARBA" id="ARBA00030169"/>
    </source>
</evidence>
<dbReference type="STRING" id="1777137.AWB76_07549"/>
<evidence type="ECO:0000313" key="7">
    <source>
        <dbReference type="Proteomes" id="UP000054624"/>
    </source>
</evidence>
<proteinExistence type="predicted"/>
<dbReference type="PANTHER" id="PTHR33254">
    <property type="entry name" value="4-HYDROXY-4-METHYL-2-OXOGLUTARATE ALDOLASE 3-RELATED"/>
    <property type="match status" value="1"/>
</dbReference>
<sequence>MNQRPVLQISERLGALSSSDAADALMSLGVSRVVMNELQNFGSLKGPIVGRARTLRFLPEREDIESAPGGRVNRQLYETVNPGDVLVVDALGAQYSAMGDMMFSRLAYRGVGAIVVDGAVRDVGAASSKDFPVFARGRSARPYFGAMQPWEADVAVQCAGVLVCSGDWIVADNDGIVVVPPSLASDVVEMAERKRIADQFSRALIEAGFPLADAYPLPRYMNPFLARYLDDQVLPTQEEVAASKD</sequence>
<evidence type="ECO:0000256" key="1">
    <source>
        <dbReference type="ARBA" id="ARBA00001968"/>
    </source>
</evidence>
<evidence type="ECO:0000256" key="5">
    <source>
        <dbReference type="PIRSR" id="PIRSR605493-1"/>
    </source>
</evidence>
<dbReference type="Gene3D" id="3.50.30.40">
    <property type="entry name" value="Ribonuclease E inhibitor RraA/RraA-like"/>
    <property type="match status" value="1"/>
</dbReference>
<dbReference type="SUPFAM" id="SSF89562">
    <property type="entry name" value="RraA-like"/>
    <property type="match status" value="1"/>
</dbReference>
<dbReference type="RefSeq" id="WP_082864619.1">
    <property type="nucleotide sequence ID" value="NZ_FCOI02000056.1"/>
</dbReference>
<dbReference type="CDD" id="cd16841">
    <property type="entry name" value="RraA_family"/>
    <property type="match status" value="1"/>
</dbReference>
<dbReference type="Proteomes" id="UP000054624">
    <property type="component" value="Unassembled WGS sequence"/>
</dbReference>
<organism evidence="6 7">
    <name type="scientific">Caballeronia temeraria</name>
    <dbReference type="NCBI Taxonomy" id="1777137"/>
    <lineage>
        <taxon>Bacteria</taxon>
        <taxon>Pseudomonadati</taxon>
        <taxon>Pseudomonadota</taxon>
        <taxon>Betaproteobacteria</taxon>
        <taxon>Burkholderiales</taxon>
        <taxon>Burkholderiaceae</taxon>
        <taxon>Caballeronia</taxon>
    </lineage>
</organism>
<dbReference type="EMBL" id="FCOI02000056">
    <property type="protein sequence ID" value="SAK98562.1"/>
    <property type="molecule type" value="Genomic_DNA"/>
</dbReference>
<dbReference type="AlphaFoldDB" id="A0A158DVB7"/>
<accession>A0A158DVB7</accession>
<name>A0A158DVB7_9BURK</name>
<evidence type="ECO:0000256" key="2">
    <source>
        <dbReference type="ARBA" id="ARBA00016549"/>
    </source>
</evidence>
<dbReference type="InterPro" id="IPR005493">
    <property type="entry name" value="RraA/RraA-like"/>
</dbReference>
<feature type="binding site" evidence="5">
    <location>
        <begin position="99"/>
        <end position="102"/>
    </location>
    <ligand>
        <name>substrate</name>
    </ligand>
</feature>
<dbReference type="GO" id="GO:0016740">
    <property type="term" value="F:transferase activity"/>
    <property type="evidence" value="ECO:0007669"/>
    <property type="project" value="UniProtKB-KW"/>
</dbReference>
<dbReference type="Pfam" id="PF03737">
    <property type="entry name" value="RraA-like"/>
    <property type="match status" value="1"/>
</dbReference>
<gene>
    <name evidence="6" type="ORF">AWB76_07549</name>
</gene>
<dbReference type="OrthoDB" id="8717144at2"/>
<evidence type="ECO:0000313" key="6">
    <source>
        <dbReference type="EMBL" id="SAK98562.1"/>
    </source>
</evidence>
<reference evidence="7" key="1">
    <citation type="submission" date="2016-01" db="EMBL/GenBank/DDBJ databases">
        <authorList>
            <person name="Peeters Charlotte."/>
        </authorList>
    </citation>
    <scope>NUCLEOTIDE SEQUENCE [LARGE SCALE GENOMIC DNA]</scope>
</reference>
<feature type="binding site" evidence="5">
    <location>
        <position position="121"/>
    </location>
    <ligand>
        <name>substrate</name>
    </ligand>
</feature>
<comment type="cofactor">
    <cofactor evidence="1">
        <name>a divalent metal cation</name>
        <dbReference type="ChEBI" id="CHEBI:60240"/>
    </cofactor>
</comment>
<evidence type="ECO:0000256" key="3">
    <source>
        <dbReference type="ARBA" id="ARBA00029596"/>
    </source>
</evidence>
<dbReference type="InterPro" id="IPR036704">
    <property type="entry name" value="RraA/RraA-like_sf"/>
</dbReference>
<keyword evidence="5" id="KW-0479">Metal-binding</keyword>
<comment type="cofactor">
    <cofactor evidence="5">
        <name>Mg(2+)</name>
        <dbReference type="ChEBI" id="CHEBI:18420"/>
    </cofactor>
</comment>
<keyword evidence="7" id="KW-1185">Reference proteome</keyword>